<keyword evidence="4" id="KW-0862">Zinc</keyword>
<keyword evidence="6" id="KW-0732">Signal</keyword>
<dbReference type="AlphaFoldDB" id="Q098Y1"/>
<keyword evidence="2" id="KW-0479">Metal-binding</keyword>
<dbReference type="SUPFAM" id="SSF47090">
    <property type="entry name" value="PGBD-like"/>
    <property type="match status" value="1"/>
</dbReference>
<reference evidence="9 11" key="1">
    <citation type="submission" date="2006-04" db="EMBL/GenBank/DDBJ databases">
        <authorList>
            <person name="Nierman W.C."/>
        </authorList>
    </citation>
    <scope>NUCLEOTIDE SEQUENCE [LARGE SCALE GENOMIC DNA]</scope>
    <source>
        <strain evidence="9 11">DW4/3-1</strain>
    </source>
</reference>
<dbReference type="RefSeq" id="WP_002612142.1">
    <property type="nucleotide sequence ID" value="NC_014623.1"/>
</dbReference>
<evidence type="ECO:0000256" key="6">
    <source>
        <dbReference type="SAM" id="SignalP"/>
    </source>
</evidence>
<dbReference type="Proteomes" id="UP000032702">
    <property type="component" value="Unassembled WGS sequence"/>
</dbReference>
<evidence type="ECO:0000256" key="1">
    <source>
        <dbReference type="ARBA" id="ARBA00022670"/>
    </source>
</evidence>
<evidence type="ECO:0000313" key="10">
    <source>
        <dbReference type="Proteomes" id="UP000001351"/>
    </source>
</evidence>
<dbReference type="SMART" id="SM00235">
    <property type="entry name" value="ZnMc"/>
    <property type="match status" value="1"/>
</dbReference>
<reference evidence="8 10" key="2">
    <citation type="journal article" date="2011" name="Mol. Biol. Evol.">
        <title>Comparative genomic analysis of fruiting body formation in Myxococcales.</title>
        <authorList>
            <person name="Huntley S."/>
            <person name="Hamann N."/>
            <person name="Wegener-Feldbrugge S."/>
            <person name="Treuner-Lange A."/>
            <person name="Kube M."/>
            <person name="Reinhardt R."/>
            <person name="Klages S."/>
            <person name="Muller R."/>
            <person name="Ronning C.M."/>
            <person name="Nierman W.C."/>
            <person name="Sogaard-Andersen L."/>
        </authorList>
    </citation>
    <scope>NUCLEOTIDE SEQUENCE [LARGE SCALE GENOMIC DNA]</scope>
    <source>
        <strain evidence="8 10">DW4/3-1</strain>
    </source>
</reference>
<sequence>MRKVHTLRSIPTLLRSVVLLGTLGGAVASAADVVPVARKGSRGPQVEEAFRHLQAHGYFPNAELAREYPGFRPAVAREPARPDVFDDALEAGLQRFQEAQGLPVTGELDAATRALMHRSRCSSPDLYGFTARSAGSGPESFTTVSSWPQTNLTFAFLNSTPDLDAGSSRAAVIGALLRWQAAAPVAFTEVGSGNVDLFVSWQYGDHGDGYPFDANVLAHAFYPACSAPYACSSLSGDVHFNDAYGWTVNGTQYDLRSTALHELGHSLGLGHSPDSGAVMYAYYNGKIDLQPDDLNGIRTLYGTFRDSRTFDASFYLSLHSDLSAAFGGDQGAASRHWIDAGRNEGRMGAPTFDVRDYLARYPDLQAAFGNNYPVAISHWMQSGINEGRQGSVAFSAPYYLAIYPDLRNAFGNNYRAAMEHFLTAGLHEGRRGSPEFDPAYYLAANPDVAAVYGANNFRGGLIHWLQAGRAEGRRGAP</sequence>
<dbReference type="InterPro" id="IPR036365">
    <property type="entry name" value="PGBD-like_sf"/>
</dbReference>
<evidence type="ECO:0000256" key="2">
    <source>
        <dbReference type="ARBA" id="ARBA00022723"/>
    </source>
</evidence>
<evidence type="ECO:0000313" key="9">
    <source>
        <dbReference type="EMBL" id="EAU68263.1"/>
    </source>
</evidence>
<feature type="signal peptide" evidence="6">
    <location>
        <begin position="1"/>
        <end position="30"/>
    </location>
</feature>
<dbReference type="InterPro" id="IPR001818">
    <property type="entry name" value="Pept_M10_metallopeptidase"/>
</dbReference>
<feature type="chain" id="PRO_5010840378" evidence="6">
    <location>
        <begin position="31"/>
        <end position="477"/>
    </location>
</feature>
<dbReference type="InterPro" id="IPR006026">
    <property type="entry name" value="Peptidase_Metallo"/>
</dbReference>
<dbReference type="PRINTS" id="PR00138">
    <property type="entry name" value="MATRIXIN"/>
</dbReference>
<dbReference type="PANTHER" id="PTHR10201:SF323">
    <property type="entry name" value="MATRIX METALLOPROTEINASE-21"/>
    <property type="match status" value="1"/>
</dbReference>
<keyword evidence="10" id="KW-1185">Reference proteome</keyword>
<evidence type="ECO:0000313" key="8">
    <source>
        <dbReference type="EMBL" id="ADO75472.1"/>
    </source>
</evidence>
<dbReference type="Pfam" id="PF01471">
    <property type="entry name" value="PG_binding_1"/>
    <property type="match status" value="1"/>
</dbReference>
<keyword evidence="1" id="KW-0645">Protease</keyword>
<keyword evidence="3 9" id="KW-0378">Hydrolase</keyword>
<dbReference type="Gene3D" id="3.40.390.10">
    <property type="entry name" value="Collagenase (Catalytic Domain)"/>
    <property type="match status" value="1"/>
</dbReference>
<dbReference type="PANTHER" id="PTHR10201">
    <property type="entry name" value="MATRIX METALLOPROTEINASE"/>
    <property type="match status" value="1"/>
</dbReference>
<dbReference type="KEGG" id="sur:STAUR_7717"/>
<dbReference type="GO" id="GO:0008270">
    <property type="term" value="F:zinc ion binding"/>
    <property type="evidence" value="ECO:0007669"/>
    <property type="project" value="InterPro"/>
</dbReference>
<dbReference type="Pfam" id="PF00413">
    <property type="entry name" value="Peptidase_M10"/>
    <property type="match status" value="1"/>
</dbReference>
<dbReference type="STRING" id="378806.STAUR_7717"/>
<evidence type="ECO:0000313" key="11">
    <source>
        <dbReference type="Proteomes" id="UP000032702"/>
    </source>
</evidence>
<protein>
    <submittedName>
        <fullName evidence="9">Interstitial collagenase (Matrixmetalloproteinase-1) (MMP-1) (Fibroblast collagenase)</fullName>
        <ecNumber evidence="9">3.4.24.7</ecNumber>
    </submittedName>
    <submittedName>
        <fullName evidence="8">Peptidase</fullName>
    </submittedName>
</protein>
<accession>Q098Y1</accession>
<evidence type="ECO:0000259" key="7">
    <source>
        <dbReference type="SMART" id="SM00235"/>
    </source>
</evidence>
<evidence type="ECO:0000256" key="3">
    <source>
        <dbReference type="ARBA" id="ARBA00022801"/>
    </source>
</evidence>
<dbReference type="InterPro" id="IPR024079">
    <property type="entry name" value="MetalloPept_cat_dom_sf"/>
</dbReference>
<dbReference type="GO" id="GO:0031012">
    <property type="term" value="C:extracellular matrix"/>
    <property type="evidence" value="ECO:0007669"/>
    <property type="project" value="InterPro"/>
</dbReference>
<dbReference type="OrthoDB" id="5482808at2"/>
<evidence type="ECO:0000256" key="5">
    <source>
        <dbReference type="ARBA" id="ARBA00023049"/>
    </source>
</evidence>
<dbReference type="SUPFAM" id="SSF55486">
    <property type="entry name" value="Metalloproteases ('zincins'), catalytic domain"/>
    <property type="match status" value="1"/>
</dbReference>
<gene>
    <name evidence="8" type="ordered locus">STAUR_7717</name>
    <name evidence="9" type="ORF">STIAU_5828</name>
</gene>
<dbReference type="EC" id="3.4.24.7" evidence="9"/>
<dbReference type="EMBL" id="AAMD01000019">
    <property type="protein sequence ID" value="EAU68263.1"/>
    <property type="molecule type" value="Genomic_DNA"/>
</dbReference>
<dbReference type="CDD" id="cd04278">
    <property type="entry name" value="ZnMc_MMP"/>
    <property type="match status" value="1"/>
</dbReference>
<dbReference type="eggNOG" id="COG5549">
    <property type="taxonomic scope" value="Bacteria"/>
</dbReference>
<dbReference type="GO" id="GO:0004222">
    <property type="term" value="F:metalloendopeptidase activity"/>
    <property type="evidence" value="ECO:0007669"/>
    <property type="project" value="UniProtKB-EC"/>
</dbReference>
<dbReference type="InterPro" id="IPR021190">
    <property type="entry name" value="Pept_M10A"/>
</dbReference>
<dbReference type="Proteomes" id="UP000001351">
    <property type="component" value="Chromosome"/>
</dbReference>
<dbReference type="HOGENOM" id="CLU_572251_0_0_7"/>
<dbReference type="GO" id="GO:0006508">
    <property type="term" value="P:proteolysis"/>
    <property type="evidence" value="ECO:0007669"/>
    <property type="project" value="UniProtKB-KW"/>
</dbReference>
<dbReference type="EMBL" id="CP002271">
    <property type="protein sequence ID" value="ADO75472.1"/>
    <property type="molecule type" value="Genomic_DNA"/>
</dbReference>
<name>Q098Y1_STIAD</name>
<keyword evidence="5" id="KW-0482">Metalloprotease</keyword>
<evidence type="ECO:0000256" key="4">
    <source>
        <dbReference type="ARBA" id="ARBA00022833"/>
    </source>
</evidence>
<dbReference type="InterPro" id="IPR002477">
    <property type="entry name" value="Peptidoglycan-bd-like"/>
</dbReference>
<dbReference type="eggNOG" id="COG3409">
    <property type="taxonomic scope" value="Bacteria"/>
</dbReference>
<proteinExistence type="predicted"/>
<organism evidence="9 11">
    <name type="scientific">Stigmatella aurantiaca (strain DW4/3-1)</name>
    <dbReference type="NCBI Taxonomy" id="378806"/>
    <lineage>
        <taxon>Bacteria</taxon>
        <taxon>Pseudomonadati</taxon>
        <taxon>Myxococcota</taxon>
        <taxon>Myxococcia</taxon>
        <taxon>Myxococcales</taxon>
        <taxon>Cystobacterineae</taxon>
        <taxon>Archangiaceae</taxon>
        <taxon>Stigmatella</taxon>
    </lineage>
</organism>
<dbReference type="InterPro" id="IPR033739">
    <property type="entry name" value="M10A_MMP"/>
</dbReference>
<feature type="domain" description="Peptidase metallopeptidase" evidence="7">
    <location>
        <begin position="143"/>
        <end position="303"/>
    </location>
</feature>